<gene>
    <name evidence="1" type="ORF">FMM08_09300</name>
</gene>
<dbReference type="Proteomes" id="UP000321234">
    <property type="component" value="Unassembled WGS sequence"/>
</dbReference>
<dbReference type="OrthoDB" id="5020786at2"/>
<accession>A0A5C8ZE23</accession>
<evidence type="ECO:0000313" key="2">
    <source>
        <dbReference type="Proteomes" id="UP000321234"/>
    </source>
</evidence>
<protein>
    <recommendedName>
        <fullName evidence="3">HEPN domain-containing protein</fullName>
    </recommendedName>
</protein>
<proteinExistence type="predicted"/>
<evidence type="ECO:0000313" key="1">
    <source>
        <dbReference type="EMBL" id="TXR56305.1"/>
    </source>
</evidence>
<comment type="caution">
    <text evidence="1">The sequence shown here is derived from an EMBL/GenBank/DDBJ whole genome shotgun (WGS) entry which is preliminary data.</text>
</comment>
<sequence>MRDMTAGEVRARAEVARSFFEVAQLIAEEEPESYASVAGSLCVLAGIAASDAICGHVLGKRPRGQDHGQAAEVLGTIRGAGDSTRALKRLLEEKDTAQYGTSYLSRDKVRQMLRRVTVMLDGMDAVLSR</sequence>
<organism evidence="1 2">
    <name type="scientific">Quadrisphaera setariae</name>
    <dbReference type="NCBI Taxonomy" id="2593304"/>
    <lineage>
        <taxon>Bacteria</taxon>
        <taxon>Bacillati</taxon>
        <taxon>Actinomycetota</taxon>
        <taxon>Actinomycetes</taxon>
        <taxon>Kineosporiales</taxon>
        <taxon>Kineosporiaceae</taxon>
        <taxon>Quadrisphaera</taxon>
    </lineage>
</organism>
<keyword evidence="2" id="KW-1185">Reference proteome</keyword>
<dbReference type="EMBL" id="VKAC01000005">
    <property type="protein sequence ID" value="TXR56305.1"/>
    <property type="molecule type" value="Genomic_DNA"/>
</dbReference>
<reference evidence="1 2" key="1">
    <citation type="submission" date="2019-07" db="EMBL/GenBank/DDBJ databases">
        <title>Quadrisphaera sp. strain DD2A genome sequencing and assembly.</title>
        <authorList>
            <person name="Kim I."/>
        </authorList>
    </citation>
    <scope>NUCLEOTIDE SEQUENCE [LARGE SCALE GENOMIC DNA]</scope>
    <source>
        <strain evidence="1 2">DD2A</strain>
    </source>
</reference>
<name>A0A5C8ZE23_9ACTN</name>
<dbReference type="RefSeq" id="WP_147926098.1">
    <property type="nucleotide sequence ID" value="NZ_VKAC01000005.1"/>
</dbReference>
<dbReference type="AlphaFoldDB" id="A0A5C8ZE23"/>
<evidence type="ECO:0008006" key="3">
    <source>
        <dbReference type="Google" id="ProtNLM"/>
    </source>
</evidence>